<keyword evidence="4" id="KW-1185">Reference proteome</keyword>
<dbReference type="PANTHER" id="PTHR11014:SF169">
    <property type="entry name" value="CLAN MH, FAMILY M20, PEPTIDASE T-LIKE METALLOPEPTIDASE"/>
    <property type="match status" value="1"/>
</dbReference>
<comment type="cofactor">
    <cofactor evidence="2">
        <name>Mn(2+)</name>
        <dbReference type="ChEBI" id="CHEBI:29035"/>
    </cofactor>
    <text evidence="2">The Mn(2+) ion enhances activity.</text>
</comment>
<evidence type="ECO:0000313" key="4">
    <source>
        <dbReference type="Proteomes" id="UP000516305"/>
    </source>
</evidence>
<feature type="binding site" evidence="2">
    <location>
        <position position="346"/>
    </location>
    <ligand>
        <name>Mn(2+)</name>
        <dbReference type="ChEBI" id="CHEBI:29035"/>
        <label>2</label>
    </ligand>
</feature>
<feature type="binding site" evidence="2">
    <location>
        <position position="151"/>
    </location>
    <ligand>
        <name>Mn(2+)</name>
        <dbReference type="ChEBI" id="CHEBI:29035"/>
        <label>2</label>
    </ligand>
</feature>
<evidence type="ECO:0000313" key="3">
    <source>
        <dbReference type="EMBL" id="QNR25826.1"/>
    </source>
</evidence>
<evidence type="ECO:0000256" key="2">
    <source>
        <dbReference type="PIRSR" id="PIRSR005962-1"/>
    </source>
</evidence>
<dbReference type="GO" id="GO:0016787">
    <property type="term" value="F:hydrolase activity"/>
    <property type="evidence" value="ECO:0007669"/>
    <property type="project" value="UniProtKB-KW"/>
</dbReference>
<reference evidence="3 4" key="1">
    <citation type="submission" date="2020-08" db="EMBL/GenBank/DDBJ databases">
        <title>Croceimicrobium hydrocarbonivorans gen. nov., sp. nov., a novel marine bacterium isolated from a bacterial consortium that degrades polyethylene terephthalate.</title>
        <authorList>
            <person name="Liu R."/>
        </authorList>
    </citation>
    <scope>NUCLEOTIDE SEQUENCE [LARGE SCALE GENOMIC DNA]</scope>
    <source>
        <strain evidence="3 4">A20-9</strain>
    </source>
</reference>
<name>A0A7H0VJC8_9FLAO</name>
<proteinExistence type="predicted"/>
<dbReference type="InterPro" id="IPR036264">
    <property type="entry name" value="Bact_exopeptidase_dim_dom"/>
</dbReference>
<dbReference type="RefSeq" id="WP_210760351.1">
    <property type="nucleotide sequence ID" value="NZ_CP060139.1"/>
</dbReference>
<dbReference type="PIRSF" id="PIRSF005962">
    <property type="entry name" value="Pept_M20D_amidohydro"/>
    <property type="match status" value="1"/>
</dbReference>
<sequence>MEARALRHHLHQNPELSGQEFQSQKLLQELLSELQIFNLEAVGGTSLIAHYNSGKEGTHLLIRADFDALPIDEPNDLDYRSQKPGVSHKCGHDGHTAILYAVAQQIASSPPQKGKLSLLFQASEENGQGAAKVLADPAFAKYDYHYAYALHNIPGYPLAEVLWRSENFSAGVRSLAFKWKGLETHAAHPWEGKNPASAIAQLIKEAAQLENQNPEDQDFFLCTPVYSRLGAKNYGISPAQGELHFTARAWRGEYLDQQIELLKESAQAEAAKQAIELEVSSFEEFWPIQNHPEALQYLREALDKLQHPNQQLEQPFSWGEDFGLFLKNKAGLMFGLGAGEDCKVLHHPEYDFPDSLIEEGAKLFLQLIALHLDG</sequence>
<keyword evidence="2" id="KW-0464">Manganese</keyword>
<feature type="binding site" evidence="2">
    <location>
        <position position="90"/>
    </location>
    <ligand>
        <name>Mn(2+)</name>
        <dbReference type="ChEBI" id="CHEBI:29035"/>
        <label>2</label>
    </ligand>
</feature>
<dbReference type="SUPFAM" id="SSF53187">
    <property type="entry name" value="Zn-dependent exopeptidases"/>
    <property type="match status" value="1"/>
</dbReference>
<dbReference type="AlphaFoldDB" id="A0A7H0VJC8"/>
<feature type="binding site" evidence="2">
    <location>
        <position position="125"/>
    </location>
    <ligand>
        <name>Mn(2+)</name>
        <dbReference type="ChEBI" id="CHEBI:29035"/>
        <label>2</label>
    </ligand>
</feature>
<dbReference type="SUPFAM" id="SSF55031">
    <property type="entry name" value="Bacterial exopeptidase dimerisation domain"/>
    <property type="match status" value="1"/>
</dbReference>
<dbReference type="KEGG" id="chyd:H4K34_08270"/>
<protein>
    <submittedName>
        <fullName evidence="3">Amidohydrolase</fullName>
    </submittedName>
</protein>
<gene>
    <name evidence="3" type="ORF">H4K34_08270</name>
</gene>
<dbReference type="EMBL" id="CP060139">
    <property type="protein sequence ID" value="QNR25826.1"/>
    <property type="molecule type" value="Genomic_DNA"/>
</dbReference>
<dbReference type="InterPro" id="IPR017439">
    <property type="entry name" value="Amidohydrolase"/>
</dbReference>
<dbReference type="GO" id="GO:0046872">
    <property type="term" value="F:metal ion binding"/>
    <property type="evidence" value="ECO:0007669"/>
    <property type="project" value="UniProtKB-KW"/>
</dbReference>
<dbReference type="PANTHER" id="PTHR11014">
    <property type="entry name" value="PEPTIDASE M20 FAMILY MEMBER"/>
    <property type="match status" value="1"/>
</dbReference>
<dbReference type="Gene3D" id="3.40.630.10">
    <property type="entry name" value="Zn peptidases"/>
    <property type="match status" value="1"/>
</dbReference>
<dbReference type="Proteomes" id="UP000516305">
    <property type="component" value="Chromosome"/>
</dbReference>
<organism evidence="3 4">
    <name type="scientific">Croceimicrobium hydrocarbonivorans</name>
    <dbReference type="NCBI Taxonomy" id="2761580"/>
    <lineage>
        <taxon>Bacteria</taxon>
        <taxon>Pseudomonadati</taxon>
        <taxon>Bacteroidota</taxon>
        <taxon>Flavobacteriia</taxon>
        <taxon>Flavobacteriales</taxon>
        <taxon>Owenweeksiaceae</taxon>
        <taxon>Croceimicrobium</taxon>
    </lineage>
</organism>
<accession>A0A7H0VJC8</accession>
<feature type="binding site" evidence="2">
    <location>
        <position position="92"/>
    </location>
    <ligand>
        <name>Mn(2+)</name>
        <dbReference type="ChEBI" id="CHEBI:29035"/>
        <label>2</label>
    </ligand>
</feature>
<dbReference type="InterPro" id="IPR002933">
    <property type="entry name" value="Peptidase_M20"/>
</dbReference>
<dbReference type="Pfam" id="PF01546">
    <property type="entry name" value="Peptidase_M20"/>
    <property type="match status" value="1"/>
</dbReference>
<keyword evidence="1 3" id="KW-0378">Hydrolase</keyword>
<keyword evidence="2" id="KW-0479">Metal-binding</keyword>
<evidence type="ECO:0000256" key="1">
    <source>
        <dbReference type="ARBA" id="ARBA00022801"/>
    </source>
</evidence>
<dbReference type="Gene3D" id="3.30.70.360">
    <property type="match status" value="1"/>
</dbReference>
<dbReference type="NCBIfam" id="TIGR01891">
    <property type="entry name" value="amidohydrolases"/>
    <property type="match status" value="1"/>
</dbReference>